<organism evidence="1 2">
    <name type="scientific">Ajellomyces capsulatus</name>
    <name type="common">Darling's disease fungus</name>
    <name type="synonym">Histoplasma capsulatum</name>
    <dbReference type="NCBI Taxonomy" id="5037"/>
    <lineage>
        <taxon>Eukaryota</taxon>
        <taxon>Fungi</taxon>
        <taxon>Dikarya</taxon>
        <taxon>Ascomycota</taxon>
        <taxon>Pezizomycotina</taxon>
        <taxon>Eurotiomycetes</taxon>
        <taxon>Eurotiomycetidae</taxon>
        <taxon>Onygenales</taxon>
        <taxon>Ajellomycetaceae</taxon>
        <taxon>Histoplasma</taxon>
    </lineage>
</organism>
<proteinExistence type="predicted"/>
<gene>
    <name evidence="1" type="ORF">I7I51_02098</name>
</gene>
<evidence type="ECO:0000313" key="2">
    <source>
        <dbReference type="Proteomes" id="UP000663671"/>
    </source>
</evidence>
<dbReference type="EMBL" id="CP069114">
    <property type="protein sequence ID" value="QSS65020.1"/>
    <property type="molecule type" value="Genomic_DNA"/>
</dbReference>
<evidence type="ECO:0000313" key="1">
    <source>
        <dbReference type="EMBL" id="QSS65020.1"/>
    </source>
</evidence>
<sequence>MPDVVPPIYQRLGLPPTIRQEFKLHSSAALIVPSRGVSSLFQRYTLLLEIVASKSPTFLTSFGTSQATIGLIFGGKYIRRGFKQKPSSSKNAMQLPWGFLQCGFTESDVLVWPFNSGNFN</sequence>
<dbReference type="AlphaFoldDB" id="A0A8A1MIR8"/>
<accession>A0A8A1MIR8</accession>
<reference evidence="1" key="1">
    <citation type="submission" date="2021-01" db="EMBL/GenBank/DDBJ databases">
        <title>Chromosome-level genome assembly of a human fungal pathogen reveals clustering of transcriptionally co-regulated genes.</title>
        <authorList>
            <person name="Voorhies M."/>
            <person name="Cohen S."/>
            <person name="Shea T.P."/>
            <person name="Petrus S."/>
            <person name="Munoz J.F."/>
            <person name="Poplawski S."/>
            <person name="Goldman W.E."/>
            <person name="Michael T."/>
            <person name="Cuomo C.A."/>
            <person name="Sil A."/>
            <person name="Beyhan S."/>
        </authorList>
    </citation>
    <scope>NUCLEOTIDE SEQUENCE</scope>
    <source>
        <strain evidence="1">WU24</strain>
    </source>
</reference>
<dbReference type="Proteomes" id="UP000663671">
    <property type="component" value="Chromosome 1"/>
</dbReference>
<protein>
    <submittedName>
        <fullName evidence="1">Uncharacterized protein</fullName>
    </submittedName>
</protein>
<dbReference type="OrthoDB" id="4363471at2759"/>
<dbReference type="VEuPathDB" id="FungiDB:I7I51_02098"/>
<name>A0A8A1MIR8_AJECA</name>